<dbReference type="InterPro" id="IPR046347">
    <property type="entry name" value="bZIP_sf"/>
</dbReference>
<evidence type="ECO:0000313" key="9">
    <source>
        <dbReference type="EMBL" id="ORZ24477.1"/>
    </source>
</evidence>
<dbReference type="GO" id="GO:0003700">
    <property type="term" value="F:DNA-binding transcription factor activity"/>
    <property type="evidence" value="ECO:0007669"/>
    <property type="project" value="InterPro"/>
</dbReference>
<evidence type="ECO:0000256" key="3">
    <source>
        <dbReference type="ARBA" id="ARBA00023125"/>
    </source>
</evidence>
<keyword evidence="10" id="KW-1185">Reference proteome</keyword>
<feature type="domain" description="BZIP" evidence="8">
    <location>
        <begin position="20"/>
        <end position="83"/>
    </location>
</feature>
<gene>
    <name evidence="9" type="ORF">BCR42DRAFT_403034</name>
</gene>
<dbReference type="EMBL" id="MCGE01000002">
    <property type="protein sequence ID" value="ORZ24477.1"/>
    <property type="molecule type" value="Genomic_DNA"/>
</dbReference>
<accession>A0A1X2IYU5</accession>
<keyword evidence="5" id="KW-0539">Nucleus</keyword>
<feature type="non-terminal residue" evidence="9">
    <location>
        <position position="1"/>
    </location>
</feature>
<evidence type="ECO:0000256" key="1">
    <source>
        <dbReference type="ARBA" id="ARBA00004123"/>
    </source>
</evidence>
<comment type="caution">
    <text evidence="9">The sequence shown here is derived from an EMBL/GenBank/DDBJ whole genome shotgun (WGS) entry which is preliminary data.</text>
</comment>
<keyword evidence="6" id="KW-0175">Coiled coil</keyword>
<sequence length="207" mass="23315">DKKLATKKRKSQASKYMDDDEKRKNFLERNRQAALKCRQRKKQWLNNLQTKVEYLTNDNEQLQIQSNMMRDELIQLRNMLWSHRDCPLNKHSTIKVLNRPLPPGQPIMMPPPLLPPSTNLINESKNNNNNNSHQHPIVTSESSLSSIASSPLSSSPTSTNNIQTSSTNSISNHHPQDYMGAAAAIQYSSASPALLLSSRSDLLPSTS</sequence>
<dbReference type="STRING" id="90262.A0A1X2IYU5"/>
<dbReference type="Proteomes" id="UP000193560">
    <property type="component" value="Unassembled WGS sequence"/>
</dbReference>
<dbReference type="Gene3D" id="1.20.5.170">
    <property type="match status" value="1"/>
</dbReference>
<name>A0A1X2IYU5_9FUNG</name>
<dbReference type="PRINTS" id="PR00043">
    <property type="entry name" value="LEUZIPPRJUN"/>
</dbReference>
<dbReference type="GO" id="GO:0005634">
    <property type="term" value="C:nucleus"/>
    <property type="evidence" value="ECO:0007669"/>
    <property type="project" value="UniProtKB-SubCell"/>
</dbReference>
<evidence type="ECO:0000313" key="10">
    <source>
        <dbReference type="Proteomes" id="UP000193560"/>
    </source>
</evidence>
<feature type="coiled-coil region" evidence="6">
    <location>
        <begin position="45"/>
        <end position="79"/>
    </location>
</feature>
<evidence type="ECO:0000256" key="2">
    <source>
        <dbReference type="ARBA" id="ARBA00023015"/>
    </source>
</evidence>
<dbReference type="InterPro" id="IPR051027">
    <property type="entry name" value="bZIP_transcription_factors"/>
</dbReference>
<keyword evidence="4" id="KW-0804">Transcription</keyword>
<dbReference type="FunFam" id="1.20.5.170:FF:000053">
    <property type="entry name" value="BZIP transcription factor AtfA"/>
    <property type="match status" value="1"/>
</dbReference>
<dbReference type="CDD" id="cd14687">
    <property type="entry name" value="bZIP_ATF2"/>
    <property type="match status" value="1"/>
</dbReference>
<keyword evidence="2" id="KW-0805">Transcription regulation</keyword>
<feature type="compositionally biased region" description="Low complexity" evidence="7">
    <location>
        <begin position="140"/>
        <end position="172"/>
    </location>
</feature>
<dbReference type="InterPro" id="IPR004827">
    <property type="entry name" value="bZIP"/>
</dbReference>
<dbReference type="PANTHER" id="PTHR19304">
    <property type="entry name" value="CYCLIC-AMP RESPONSE ELEMENT BINDING PROTEIN"/>
    <property type="match status" value="1"/>
</dbReference>
<dbReference type="GO" id="GO:0003677">
    <property type="term" value="F:DNA binding"/>
    <property type="evidence" value="ECO:0007669"/>
    <property type="project" value="UniProtKB-KW"/>
</dbReference>
<dbReference type="Pfam" id="PF00170">
    <property type="entry name" value="bZIP_1"/>
    <property type="match status" value="1"/>
</dbReference>
<dbReference type="OrthoDB" id="295274at2759"/>
<feature type="region of interest" description="Disordered" evidence="7">
    <location>
        <begin position="1"/>
        <end position="23"/>
    </location>
</feature>
<dbReference type="InterPro" id="IPR002112">
    <property type="entry name" value="Leuzip_Jun"/>
</dbReference>
<feature type="region of interest" description="Disordered" evidence="7">
    <location>
        <begin position="116"/>
        <end position="175"/>
    </location>
</feature>
<proteinExistence type="predicted"/>
<comment type="subcellular location">
    <subcellularLocation>
        <location evidence="1">Nucleus</location>
    </subcellularLocation>
</comment>
<dbReference type="SMART" id="SM00338">
    <property type="entry name" value="BRLZ"/>
    <property type="match status" value="1"/>
</dbReference>
<keyword evidence="3" id="KW-0238">DNA-binding</keyword>
<evidence type="ECO:0000259" key="8">
    <source>
        <dbReference type="PROSITE" id="PS50217"/>
    </source>
</evidence>
<evidence type="ECO:0000256" key="4">
    <source>
        <dbReference type="ARBA" id="ARBA00023163"/>
    </source>
</evidence>
<organism evidence="9 10">
    <name type="scientific">Absidia repens</name>
    <dbReference type="NCBI Taxonomy" id="90262"/>
    <lineage>
        <taxon>Eukaryota</taxon>
        <taxon>Fungi</taxon>
        <taxon>Fungi incertae sedis</taxon>
        <taxon>Mucoromycota</taxon>
        <taxon>Mucoromycotina</taxon>
        <taxon>Mucoromycetes</taxon>
        <taxon>Mucorales</taxon>
        <taxon>Cunninghamellaceae</taxon>
        <taxon>Absidia</taxon>
    </lineage>
</organism>
<dbReference type="PROSITE" id="PS50217">
    <property type="entry name" value="BZIP"/>
    <property type="match status" value="1"/>
</dbReference>
<evidence type="ECO:0000256" key="7">
    <source>
        <dbReference type="SAM" id="MobiDB-lite"/>
    </source>
</evidence>
<evidence type="ECO:0000256" key="5">
    <source>
        <dbReference type="ARBA" id="ARBA00023242"/>
    </source>
</evidence>
<dbReference type="SUPFAM" id="SSF57959">
    <property type="entry name" value="Leucine zipper domain"/>
    <property type="match status" value="1"/>
</dbReference>
<protein>
    <recommendedName>
        <fullName evidence="8">BZIP domain-containing protein</fullName>
    </recommendedName>
</protein>
<reference evidence="9 10" key="1">
    <citation type="submission" date="2016-07" db="EMBL/GenBank/DDBJ databases">
        <title>Pervasive Adenine N6-methylation of Active Genes in Fungi.</title>
        <authorList>
            <consortium name="DOE Joint Genome Institute"/>
            <person name="Mondo S.J."/>
            <person name="Dannebaum R.O."/>
            <person name="Kuo R.C."/>
            <person name="Labutti K."/>
            <person name="Haridas S."/>
            <person name="Kuo A."/>
            <person name="Salamov A."/>
            <person name="Ahrendt S.R."/>
            <person name="Lipzen A."/>
            <person name="Sullivan W."/>
            <person name="Andreopoulos W.B."/>
            <person name="Clum A."/>
            <person name="Lindquist E."/>
            <person name="Daum C."/>
            <person name="Ramamoorthy G.K."/>
            <person name="Gryganskyi A."/>
            <person name="Culley D."/>
            <person name="Magnuson J.K."/>
            <person name="James T.Y."/>
            <person name="O'Malley M.A."/>
            <person name="Stajich J.E."/>
            <person name="Spatafora J.W."/>
            <person name="Visel A."/>
            <person name="Grigoriev I.V."/>
        </authorList>
    </citation>
    <scope>NUCLEOTIDE SEQUENCE [LARGE SCALE GENOMIC DNA]</scope>
    <source>
        <strain evidence="9 10">NRRL 1336</strain>
    </source>
</reference>
<dbReference type="AlphaFoldDB" id="A0A1X2IYU5"/>
<feature type="compositionally biased region" description="Basic residues" evidence="7">
    <location>
        <begin position="1"/>
        <end position="12"/>
    </location>
</feature>
<evidence type="ECO:0000256" key="6">
    <source>
        <dbReference type="SAM" id="Coils"/>
    </source>
</evidence>